<evidence type="ECO:0000313" key="5">
    <source>
        <dbReference type="EMBL" id="SPL65964.1"/>
    </source>
</evidence>
<evidence type="ECO:0000256" key="1">
    <source>
        <dbReference type="ARBA" id="ARBA00022555"/>
    </source>
</evidence>
<dbReference type="AlphaFoldDB" id="A0A2P9HPB1"/>
<accession>A0A2P9HPB1</accession>
<dbReference type="CDD" id="cd02798">
    <property type="entry name" value="tRNA_bind_CsaA"/>
    <property type="match status" value="1"/>
</dbReference>
<keyword evidence="2 3" id="KW-0694">RNA-binding</keyword>
<protein>
    <submittedName>
        <fullName evidence="5">Protein secretion chaperonin CsaA</fullName>
    </submittedName>
</protein>
<dbReference type="PANTHER" id="PTHR11586">
    <property type="entry name" value="TRNA-AMINOACYLATION COFACTOR ARC1 FAMILY MEMBER"/>
    <property type="match status" value="1"/>
</dbReference>
<dbReference type="InterPro" id="IPR012340">
    <property type="entry name" value="NA-bd_OB-fold"/>
</dbReference>
<dbReference type="PROSITE" id="PS50886">
    <property type="entry name" value="TRBD"/>
    <property type="match status" value="1"/>
</dbReference>
<dbReference type="GO" id="GO:0000049">
    <property type="term" value="F:tRNA binding"/>
    <property type="evidence" value="ECO:0007669"/>
    <property type="project" value="UniProtKB-UniRule"/>
</dbReference>
<evidence type="ECO:0000256" key="3">
    <source>
        <dbReference type="PROSITE-ProRule" id="PRU00209"/>
    </source>
</evidence>
<keyword evidence="1 3" id="KW-0820">tRNA-binding</keyword>
<organism evidence="5 6">
    <name type="scientific">Ochrobactrum soli</name>
    <dbReference type="NCBI Taxonomy" id="2448455"/>
    <lineage>
        <taxon>Bacteria</taxon>
        <taxon>Pseudomonadati</taxon>
        <taxon>Pseudomonadota</taxon>
        <taxon>Alphaproteobacteria</taxon>
        <taxon>Hyphomicrobiales</taxon>
        <taxon>Brucellaceae</taxon>
        <taxon>Brucella/Ochrobactrum group</taxon>
        <taxon>Ochrobactrum</taxon>
    </lineage>
</organism>
<name>A0A2P9HPB1_9HYPH</name>
<dbReference type="NCBIfam" id="NF007494">
    <property type="entry name" value="PRK10089.1-3"/>
    <property type="match status" value="1"/>
</dbReference>
<dbReference type="Gene3D" id="2.40.50.140">
    <property type="entry name" value="Nucleic acid-binding proteins"/>
    <property type="match status" value="1"/>
</dbReference>
<dbReference type="FunFam" id="2.40.50.140:FF:000165">
    <property type="entry name" value="Chaperone CsaA"/>
    <property type="match status" value="1"/>
</dbReference>
<dbReference type="Pfam" id="PF01588">
    <property type="entry name" value="tRNA_bind"/>
    <property type="match status" value="1"/>
</dbReference>
<dbReference type="InterPro" id="IPR008231">
    <property type="entry name" value="CsaA"/>
</dbReference>
<dbReference type="NCBIfam" id="NF007495">
    <property type="entry name" value="PRK10089.1-4"/>
    <property type="match status" value="1"/>
</dbReference>
<gene>
    <name evidence="5" type="ORF">OHAE_1831</name>
</gene>
<dbReference type="NCBIfam" id="TIGR02222">
    <property type="entry name" value="chap_CsaA"/>
    <property type="match status" value="1"/>
</dbReference>
<evidence type="ECO:0000313" key="6">
    <source>
        <dbReference type="Proteomes" id="UP000246073"/>
    </source>
</evidence>
<sequence>MHGRRKRTDMSEDATITWADFEKVDIRTGTIVEAVPFPEARKPAYKLKIDFGDKIGVKKSSAQITKHYQAEELIGRQVLAVVNFPPRQIGPFMSEVLTLGLPDENGDVVLAAIDKKVPNGGKLF</sequence>
<reference evidence="6" key="1">
    <citation type="submission" date="2017-12" db="EMBL/GenBank/DDBJ databases">
        <authorList>
            <person name="Diaz M."/>
        </authorList>
    </citation>
    <scope>NUCLEOTIDE SEQUENCE [LARGE SCALE GENOMIC DNA]</scope>
    <source>
        <strain evidence="6">FI11154</strain>
    </source>
</reference>
<dbReference type="Proteomes" id="UP000246073">
    <property type="component" value="Unassembled WGS sequence"/>
</dbReference>
<dbReference type="InterPro" id="IPR002547">
    <property type="entry name" value="tRNA-bd_dom"/>
</dbReference>
<evidence type="ECO:0000256" key="2">
    <source>
        <dbReference type="ARBA" id="ARBA00022884"/>
    </source>
</evidence>
<proteinExistence type="predicted"/>
<dbReference type="InterPro" id="IPR051270">
    <property type="entry name" value="Tyrosine-tRNA_ligase_regulator"/>
</dbReference>
<dbReference type="NCBIfam" id="NF007493">
    <property type="entry name" value="PRK10089.1-2"/>
    <property type="match status" value="1"/>
</dbReference>
<evidence type="ECO:0000259" key="4">
    <source>
        <dbReference type="PROSITE" id="PS50886"/>
    </source>
</evidence>
<dbReference type="EMBL" id="OOFM01000005">
    <property type="protein sequence ID" value="SPL65964.1"/>
    <property type="molecule type" value="Genomic_DNA"/>
</dbReference>
<dbReference type="PANTHER" id="PTHR11586:SF37">
    <property type="entry name" value="TRNA-BINDING DOMAIN-CONTAINING PROTEIN"/>
    <property type="match status" value="1"/>
</dbReference>
<feature type="domain" description="TRNA-binding" evidence="4">
    <location>
        <begin position="20"/>
        <end position="124"/>
    </location>
</feature>
<dbReference type="SUPFAM" id="SSF50249">
    <property type="entry name" value="Nucleic acid-binding proteins"/>
    <property type="match status" value="1"/>
</dbReference>